<evidence type="ECO:0000313" key="2">
    <source>
        <dbReference type="Proteomes" id="UP000092634"/>
    </source>
</evidence>
<dbReference type="Proteomes" id="UP000092634">
    <property type="component" value="Unassembled WGS sequence"/>
</dbReference>
<dbReference type="Gene3D" id="3.30.450.40">
    <property type="match status" value="1"/>
</dbReference>
<evidence type="ECO:0008006" key="3">
    <source>
        <dbReference type="Google" id="ProtNLM"/>
    </source>
</evidence>
<reference evidence="1 2" key="1">
    <citation type="submission" date="2016-10" db="EMBL/GenBank/DDBJ databases">
        <title>Updated version of Genome Assembly of Janthinobacterium lividum ERGS5:01.</title>
        <authorList>
            <person name="Kumar R."/>
            <person name="Acharya V."/>
            <person name="Singh D."/>
        </authorList>
    </citation>
    <scope>NUCLEOTIDE SEQUENCE [LARGE SCALE GENOMIC DNA]</scope>
    <source>
        <strain evidence="1 2">ERGS5:01</strain>
    </source>
</reference>
<dbReference type="EMBL" id="MAQB02000016">
    <property type="protein sequence ID" value="OFJ46332.1"/>
    <property type="molecule type" value="Genomic_DNA"/>
</dbReference>
<dbReference type="InterPro" id="IPR029016">
    <property type="entry name" value="GAF-like_dom_sf"/>
</dbReference>
<proteinExistence type="predicted"/>
<dbReference type="AlphaFoldDB" id="A0A1E8PJ28"/>
<accession>A0A1E8PJ28</accession>
<gene>
    <name evidence="1" type="ORF">BA896_022960</name>
</gene>
<comment type="caution">
    <text evidence="1">The sequence shown here is derived from an EMBL/GenBank/DDBJ whole genome shotgun (WGS) entry which is preliminary data.</text>
</comment>
<name>A0A1E8PJ28_9BURK</name>
<sequence>MLIDEADRFYALSAPSLPQDLCMAVRHGGAEASPFGTAAFSGAPVYCGDISRDAHWSAGRKEAMLHGYRACWVAPVFGAKGISWACWACFSRPHVIPRNPKSNCWCWPRAWPRMSSSGASWKKRCTIASNTFITPSS</sequence>
<dbReference type="SUPFAM" id="SSF55781">
    <property type="entry name" value="GAF domain-like"/>
    <property type="match status" value="1"/>
</dbReference>
<organism evidence="1 2">
    <name type="scientific">Janthinobacterium lividum</name>
    <dbReference type="NCBI Taxonomy" id="29581"/>
    <lineage>
        <taxon>Bacteria</taxon>
        <taxon>Pseudomonadati</taxon>
        <taxon>Pseudomonadota</taxon>
        <taxon>Betaproteobacteria</taxon>
        <taxon>Burkholderiales</taxon>
        <taxon>Oxalobacteraceae</taxon>
        <taxon>Janthinobacterium</taxon>
    </lineage>
</organism>
<protein>
    <recommendedName>
        <fullName evidence="3">GAF domain-containing protein</fullName>
    </recommendedName>
</protein>
<evidence type="ECO:0000313" key="1">
    <source>
        <dbReference type="EMBL" id="OFJ46332.1"/>
    </source>
</evidence>